<dbReference type="SUPFAM" id="SSF56112">
    <property type="entry name" value="Protein kinase-like (PK-like)"/>
    <property type="match status" value="1"/>
</dbReference>
<dbReference type="PIRSF" id="PIRSF026326">
    <property type="entry name" value="InaA"/>
    <property type="match status" value="1"/>
</dbReference>
<dbReference type="Proteomes" id="UP000270524">
    <property type="component" value="Unassembled WGS sequence"/>
</dbReference>
<accession>A0A3M3RE29</accession>
<comment type="caution">
    <text evidence="1">The sequence shown here is derived from an EMBL/GenBank/DDBJ whole genome shotgun (WGS) entry which is preliminary data.</text>
</comment>
<organism evidence="1 2">
    <name type="scientific">Pseudomonas cannabina</name>
    <dbReference type="NCBI Taxonomy" id="86840"/>
    <lineage>
        <taxon>Bacteria</taxon>
        <taxon>Pseudomonadati</taxon>
        <taxon>Pseudomonadota</taxon>
        <taxon>Gammaproteobacteria</taxon>
        <taxon>Pseudomonadales</taxon>
        <taxon>Pseudomonadaceae</taxon>
        <taxon>Pseudomonas</taxon>
    </lineage>
</organism>
<protein>
    <submittedName>
        <fullName evidence="1">InaA protein</fullName>
    </submittedName>
</protein>
<name>A0A3M3RE29_PSECA</name>
<evidence type="ECO:0000313" key="2">
    <source>
        <dbReference type="Proteomes" id="UP000270524"/>
    </source>
</evidence>
<dbReference type="EMBL" id="RBPJ01000186">
    <property type="protein sequence ID" value="RMN94381.1"/>
    <property type="molecule type" value="Genomic_DNA"/>
</dbReference>
<dbReference type="InterPro" id="IPR027023">
    <property type="entry name" value="Put_LipoPS_kinase_InaA"/>
</dbReference>
<dbReference type="AlphaFoldDB" id="A0A3M3RE29"/>
<proteinExistence type="predicted"/>
<dbReference type="InterPro" id="IPR011009">
    <property type="entry name" value="Kinase-like_dom_sf"/>
</dbReference>
<evidence type="ECO:0000313" key="1">
    <source>
        <dbReference type="EMBL" id="RMN94381.1"/>
    </source>
</evidence>
<gene>
    <name evidence="1" type="ORF">ALQ51_100502</name>
</gene>
<dbReference type="Pfam" id="PF06293">
    <property type="entry name" value="Kdo"/>
    <property type="match status" value="1"/>
</dbReference>
<sequence>MSYVKGKKMGLQSSKKPVVNSIQDEFSHFWSKRGEWVEEPNVRRGGESGVQRLLMEDGKTLYAKRQTGHIYRSLLHPLGRPTVLREREALEGLRKQGVVVPEVVFCGARRGDENAWQALLVTVELVGFGEIQKWLDAGGRERHGELFYERMLKEVATTLARMHLGRWQHSCLYIKHIFVRVTGEGPDADVQVALLDLEKGRRRVTAYGAAQHDMKQLRRHSSFSDADWQKLVYFYEAAFGSSIKGLES</sequence>
<reference evidence="1 2" key="1">
    <citation type="submission" date="2018-08" db="EMBL/GenBank/DDBJ databases">
        <title>Recombination of ecologically and evolutionarily significant loci maintains genetic cohesion in the Pseudomonas syringae species complex.</title>
        <authorList>
            <person name="Dillon M."/>
            <person name="Thakur S."/>
            <person name="Almeida R.N.D."/>
            <person name="Weir B.S."/>
            <person name="Guttman D.S."/>
        </authorList>
    </citation>
    <scope>NUCLEOTIDE SEQUENCE [LARGE SCALE GENOMIC DNA]</scope>
    <source>
        <strain evidence="1 2">ICMP 15203</strain>
    </source>
</reference>